<evidence type="ECO:0000313" key="2">
    <source>
        <dbReference type="Proteomes" id="UP000821865"/>
    </source>
</evidence>
<proteinExistence type="predicted"/>
<accession>A0ACB8CRW7</accession>
<evidence type="ECO:0000313" key="1">
    <source>
        <dbReference type="EMBL" id="KAH7949780.1"/>
    </source>
</evidence>
<organism evidence="1 2">
    <name type="scientific">Dermacentor silvarum</name>
    <name type="common">Tick</name>
    <dbReference type="NCBI Taxonomy" id="543639"/>
    <lineage>
        <taxon>Eukaryota</taxon>
        <taxon>Metazoa</taxon>
        <taxon>Ecdysozoa</taxon>
        <taxon>Arthropoda</taxon>
        <taxon>Chelicerata</taxon>
        <taxon>Arachnida</taxon>
        <taxon>Acari</taxon>
        <taxon>Parasitiformes</taxon>
        <taxon>Ixodida</taxon>
        <taxon>Ixodoidea</taxon>
        <taxon>Ixodidae</taxon>
        <taxon>Rhipicephalinae</taxon>
        <taxon>Dermacentor</taxon>
    </lineage>
</organism>
<gene>
    <name evidence="1" type="ORF">HPB49_015340</name>
</gene>
<dbReference type="EMBL" id="CM023474">
    <property type="protein sequence ID" value="KAH7949780.1"/>
    <property type="molecule type" value="Genomic_DNA"/>
</dbReference>
<protein>
    <submittedName>
        <fullName evidence="1">Uncharacterized protein</fullName>
    </submittedName>
</protein>
<reference evidence="1" key="1">
    <citation type="submission" date="2020-05" db="EMBL/GenBank/DDBJ databases">
        <title>Large-scale comparative analyses of tick genomes elucidate their genetic diversity and vector capacities.</title>
        <authorList>
            <person name="Jia N."/>
            <person name="Wang J."/>
            <person name="Shi W."/>
            <person name="Du L."/>
            <person name="Sun Y."/>
            <person name="Zhan W."/>
            <person name="Jiang J."/>
            <person name="Wang Q."/>
            <person name="Zhang B."/>
            <person name="Ji P."/>
            <person name="Sakyi L.B."/>
            <person name="Cui X."/>
            <person name="Yuan T."/>
            <person name="Jiang B."/>
            <person name="Yang W."/>
            <person name="Lam T.T.-Y."/>
            <person name="Chang Q."/>
            <person name="Ding S."/>
            <person name="Wang X."/>
            <person name="Zhu J."/>
            <person name="Ruan X."/>
            <person name="Zhao L."/>
            <person name="Wei J."/>
            <person name="Que T."/>
            <person name="Du C."/>
            <person name="Cheng J."/>
            <person name="Dai P."/>
            <person name="Han X."/>
            <person name="Huang E."/>
            <person name="Gao Y."/>
            <person name="Liu J."/>
            <person name="Shao H."/>
            <person name="Ye R."/>
            <person name="Li L."/>
            <person name="Wei W."/>
            <person name="Wang X."/>
            <person name="Wang C."/>
            <person name="Yang T."/>
            <person name="Huo Q."/>
            <person name="Li W."/>
            <person name="Guo W."/>
            <person name="Chen H."/>
            <person name="Zhou L."/>
            <person name="Ni X."/>
            <person name="Tian J."/>
            <person name="Zhou Y."/>
            <person name="Sheng Y."/>
            <person name="Liu T."/>
            <person name="Pan Y."/>
            <person name="Xia L."/>
            <person name="Li J."/>
            <person name="Zhao F."/>
            <person name="Cao W."/>
        </authorList>
    </citation>
    <scope>NUCLEOTIDE SEQUENCE</scope>
    <source>
        <strain evidence="1">Dsil-2018</strain>
    </source>
</reference>
<comment type="caution">
    <text evidence="1">The sequence shown here is derived from an EMBL/GenBank/DDBJ whole genome shotgun (WGS) entry which is preliminary data.</text>
</comment>
<sequence>MTQGKILGGSSVLNSMSFVRGNRKDYDAWQDEYGAQGWSYEDVLPFFKDIETYYIGNPGQYHGTSGEMPVNYANSHTALSDAFLKACNESGYLYVDYNGRRQSGYSRIETNVANGTRQSANRCFLLPVRRKRPNLHISLYSLVTKVSACARVYL</sequence>
<name>A0ACB8CRW7_DERSI</name>
<keyword evidence="2" id="KW-1185">Reference proteome</keyword>
<dbReference type="Proteomes" id="UP000821865">
    <property type="component" value="Chromosome 5"/>
</dbReference>